<proteinExistence type="predicted"/>
<accession>A0A143PGP3</accession>
<dbReference type="Proteomes" id="UP000076079">
    <property type="component" value="Chromosome"/>
</dbReference>
<dbReference type="EMBL" id="CP015136">
    <property type="protein sequence ID" value="AMY06934.1"/>
    <property type="molecule type" value="Genomic_DNA"/>
</dbReference>
<dbReference type="KEGG" id="abac:LuPra_00098"/>
<evidence type="ECO:0000313" key="2">
    <source>
        <dbReference type="Proteomes" id="UP000076079"/>
    </source>
</evidence>
<protein>
    <recommendedName>
        <fullName evidence="3">DUF3574 domain-containing protein</fullName>
    </recommendedName>
</protein>
<dbReference type="STRING" id="1855912.LuPra_00098"/>
<dbReference type="InterPro" id="IPR021957">
    <property type="entry name" value="DUF3574"/>
</dbReference>
<name>A0A143PGP3_LUTPR</name>
<evidence type="ECO:0000313" key="1">
    <source>
        <dbReference type="EMBL" id="AMY06934.1"/>
    </source>
</evidence>
<keyword evidence="2" id="KW-1185">Reference proteome</keyword>
<reference evidence="2" key="2">
    <citation type="submission" date="2016-04" db="EMBL/GenBank/DDBJ databases">
        <title>First Complete Genome Sequence of a Subdivision 6 Acidobacterium.</title>
        <authorList>
            <person name="Huang S."/>
            <person name="Vieira S."/>
            <person name="Bunk B."/>
            <person name="Riedel T."/>
            <person name="Sproeer C."/>
            <person name="Overmann J."/>
        </authorList>
    </citation>
    <scope>NUCLEOTIDE SEQUENCE [LARGE SCALE GENOMIC DNA]</scope>
    <source>
        <strain evidence="2">DSM 100886 HEG_-6_39</strain>
    </source>
</reference>
<dbReference type="OrthoDB" id="794286at2"/>
<dbReference type="RefSeq" id="WP_110168947.1">
    <property type="nucleotide sequence ID" value="NZ_CP015136.1"/>
</dbReference>
<dbReference type="AlphaFoldDB" id="A0A143PGP3"/>
<reference evidence="1 2" key="1">
    <citation type="journal article" date="2016" name="Genome Announc.">
        <title>First Complete Genome Sequence of a Subdivision 6 Acidobacterium Strain.</title>
        <authorList>
            <person name="Huang S."/>
            <person name="Vieira S."/>
            <person name="Bunk B."/>
            <person name="Riedel T."/>
            <person name="Sproer C."/>
            <person name="Overmann J."/>
        </authorList>
    </citation>
    <scope>NUCLEOTIDE SEQUENCE [LARGE SCALE GENOMIC DNA]</scope>
    <source>
        <strain evidence="2">DSM 100886 HEG_-6_39</strain>
    </source>
</reference>
<gene>
    <name evidence="1" type="ORF">LuPra_00098</name>
</gene>
<dbReference type="Pfam" id="PF12098">
    <property type="entry name" value="DUF3574"/>
    <property type="match status" value="1"/>
</dbReference>
<sequence>MRPLILTVGTLIFAAGFVAGDRMQAPVGAQGFSVVMECGASSTPQARTTLYFGLARPKGAVTELEWQIFLRDEVTARFPQGLTVWEAEGQWKSAAGNIDHEQSKVLLLVHPDTAAARMSVMAVIEAYRKTFEQESVLWDSARVCVAA</sequence>
<evidence type="ECO:0008006" key="3">
    <source>
        <dbReference type="Google" id="ProtNLM"/>
    </source>
</evidence>
<organism evidence="1 2">
    <name type="scientific">Luteitalea pratensis</name>
    <dbReference type="NCBI Taxonomy" id="1855912"/>
    <lineage>
        <taxon>Bacteria</taxon>
        <taxon>Pseudomonadati</taxon>
        <taxon>Acidobacteriota</taxon>
        <taxon>Vicinamibacteria</taxon>
        <taxon>Vicinamibacterales</taxon>
        <taxon>Vicinamibacteraceae</taxon>
        <taxon>Luteitalea</taxon>
    </lineage>
</organism>